<dbReference type="OrthoDB" id="10594673at2759"/>
<organism evidence="1 2">
    <name type="scientific">Zizania palustris</name>
    <name type="common">Northern wild rice</name>
    <dbReference type="NCBI Taxonomy" id="103762"/>
    <lineage>
        <taxon>Eukaryota</taxon>
        <taxon>Viridiplantae</taxon>
        <taxon>Streptophyta</taxon>
        <taxon>Embryophyta</taxon>
        <taxon>Tracheophyta</taxon>
        <taxon>Spermatophyta</taxon>
        <taxon>Magnoliopsida</taxon>
        <taxon>Liliopsida</taxon>
        <taxon>Poales</taxon>
        <taxon>Poaceae</taxon>
        <taxon>BOP clade</taxon>
        <taxon>Oryzoideae</taxon>
        <taxon>Oryzeae</taxon>
        <taxon>Zizaniinae</taxon>
        <taxon>Zizania</taxon>
    </lineage>
</organism>
<dbReference type="Proteomes" id="UP000729402">
    <property type="component" value="Unassembled WGS sequence"/>
</dbReference>
<sequence length="152" mass="15796">MEDEVVVRPGSLLEGFSFAAVFDGHAGFSAVQFLRHPDRSGPRCPRVARLPLAAAGAGGGAAGLRCCGRAGSAYTRCHATVAGTVAAGPPSSELEAIRWGSAKLQGARDEMEDEVVVRPGSLLEGFSFAAVFDGHAGFSAVQFLRHPDRSGR</sequence>
<evidence type="ECO:0000313" key="2">
    <source>
        <dbReference type="Proteomes" id="UP000729402"/>
    </source>
</evidence>
<dbReference type="EMBL" id="JAAALK010000288">
    <property type="protein sequence ID" value="KAG8051651.1"/>
    <property type="molecule type" value="Genomic_DNA"/>
</dbReference>
<reference evidence="1" key="1">
    <citation type="journal article" date="2021" name="bioRxiv">
        <title>Whole Genome Assembly and Annotation of Northern Wild Rice, Zizania palustris L., Supports a Whole Genome Duplication in the Zizania Genus.</title>
        <authorList>
            <person name="Haas M."/>
            <person name="Kono T."/>
            <person name="Macchietto M."/>
            <person name="Millas R."/>
            <person name="McGilp L."/>
            <person name="Shao M."/>
            <person name="Duquette J."/>
            <person name="Hirsch C.N."/>
            <person name="Kimball J."/>
        </authorList>
    </citation>
    <scope>NUCLEOTIDE SEQUENCE</scope>
    <source>
        <tissue evidence="1">Fresh leaf tissue</tissue>
    </source>
</reference>
<dbReference type="AlphaFoldDB" id="A0A8J5S7X4"/>
<proteinExistence type="predicted"/>
<protein>
    <submittedName>
        <fullName evidence="1">Uncharacterized protein</fullName>
    </submittedName>
</protein>
<name>A0A8J5S7X4_ZIZPA</name>
<keyword evidence="2" id="KW-1185">Reference proteome</keyword>
<evidence type="ECO:0000313" key="1">
    <source>
        <dbReference type="EMBL" id="KAG8051651.1"/>
    </source>
</evidence>
<reference evidence="1" key="2">
    <citation type="submission" date="2021-02" db="EMBL/GenBank/DDBJ databases">
        <authorList>
            <person name="Kimball J.A."/>
            <person name="Haas M.W."/>
            <person name="Macchietto M."/>
            <person name="Kono T."/>
            <person name="Duquette J."/>
            <person name="Shao M."/>
        </authorList>
    </citation>
    <scope>NUCLEOTIDE SEQUENCE</scope>
    <source>
        <tissue evidence="1">Fresh leaf tissue</tissue>
    </source>
</reference>
<dbReference type="GO" id="GO:0043169">
    <property type="term" value="F:cation binding"/>
    <property type="evidence" value="ECO:0007669"/>
    <property type="project" value="InterPro"/>
</dbReference>
<comment type="caution">
    <text evidence="1">The sequence shown here is derived from an EMBL/GenBank/DDBJ whole genome shotgun (WGS) entry which is preliminary data.</text>
</comment>
<dbReference type="PROSITE" id="PS01032">
    <property type="entry name" value="PPM_1"/>
    <property type="match status" value="2"/>
</dbReference>
<gene>
    <name evidence="1" type="ORF">GUJ93_ZPchr0001g30977</name>
</gene>
<dbReference type="InterPro" id="IPR000222">
    <property type="entry name" value="PP2C_BS"/>
</dbReference>
<accession>A0A8J5S7X4</accession>